<organism evidence="1 2">
    <name type="scientific">Niallia alba</name>
    <dbReference type="NCBI Taxonomy" id="2729105"/>
    <lineage>
        <taxon>Bacteria</taxon>
        <taxon>Bacillati</taxon>
        <taxon>Bacillota</taxon>
        <taxon>Bacilli</taxon>
        <taxon>Bacillales</taxon>
        <taxon>Bacillaceae</taxon>
        <taxon>Niallia</taxon>
    </lineage>
</organism>
<dbReference type="PANTHER" id="PTHR37816:SF2">
    <property type="entry name" value="DNA TOPOLOGY MODULATION PROTEIN FLAR-RELATED PROTEIN"/>
    <property type="match status" value="1"/>
</dbReference>
<name>A0A7Y0K8R1_9BACI</name>
<dbReference type="AlphaFoldDB" id="A0A7Y0K8R1"/>
<evidence type="ECO:0000313" key="1">
    <source>
        <dbReference type="EMBL" id="NMO77933.1"/>
    </source>
</evidence>
<dbReference type="Gene3D" id="3.40.50.300">
    <property type="entry name" value="P-loop containing nucleotide triphosphate hydrolases"/>
    <property type="match status" value="1"/>
</dbReference>
<proteinExistence type="predicted"/>
<dbReference type="EMBL" id="JABBPK010000001">
    <property type="protein sequence ID" value="NMO77933.1"/>
    <property type="molecule type" value="Genomic_DNA"/>
</dbReference>
<dbReference type="InterPro" id="IPR052922">
    <property type="entry name" value="Cytidylate_Kinase-2"/>
</dbReference>
<evidence type="ECO:0000313" key="2">
    <source>
        <dbReference type="Proteomes" id="UP000588491"/>
    </source>
</evidence>
<keyword evidence="2" id="KW-1185">Reference proteome</keyword>
<dbReference type="PANTHER" id="PTHR37816">
    <property type="entry name" value="YALI0E33011P"/>
    <property type="match status" value="1"/>
</dbReference>
<comment type="caution">
    <text evidence="1">The sequence shown here is derived from an EMBL/GenBank/DDBJ whole genome shotgun (WGS) entry which is preliminary data.</text>
</comment>
<dbReference type="InterPro" id="IPR027417">
    <property type="entry name" value="P-loop_NTPase"/>
</dbReference>
<gene>
    <name evidence="1" type="ORF">HHU08_13150</name>
</gene>
<dbReference type="SUPFAM" id="SSF52540">
    <property type="entry name" value="P-loop containing nucleoside triphosphate hydrolases"/>
    <property type="match status" value="1"/>
</dbReference>
<protein>
    <submittedName>
        <fullName evidence="1">DNA topology modulation protein FlaR</fullName>
    </submittedName>
</protein>
<sequence>MVKTAPNKIHIIGSVGSGKTTLARDLSKMMQIPYYELDNVVWKRTENGDSRRTEEERKEFLHSITETDKWVIEGVHSEPWVSKSFYQADIIIFLDTNYAIRTYWIIKRFFKQKLGLEKANYQPNWQIFFKMFKWNKHFEQVGKPYFFKTYEKYQNKIFVVKNNKAIYRKYFLKSD</sequence>
<reference evidence="1 2" key="1">
    <citation type="submission" date="2020-04" db="EMBL/GenBank/DDBJ databases">
        <title>Bacillus sp. UniB3 isolated from commercial digestive syrup.</title>
        <authorList>
            <person name="Thorat V."/>
            <person name="Kirdat K."/>
            <person name="Tiwarekar B."/>
            <person name="Yadav A."/>
        </authorList>
    </citation>
    <scope>NUCLEOTIDE SEQUENCE [LARGE SCALE GENOMIC DNA]</scope>
    <source>
        <strain evidence="1 2">UniB3</strain>
    </source>
</reference>
<dbReference type="RefSeq" id="WP_169188643.1">
    <property type="nucleotide sequence ID" value="NZ_JABBPK010000001.1"/>
</dbReference>
<dbReference type="Proteomes" id="UP000588491">
    <property type="component" value="Unassembled WGS sequence"/>
</dbReference>
<accession>A0A7Y0K8R1</accession>